<gene>
    <name evidence="1" type="ORF">PIB30_048988</name>
</gene>
<protein>
    <submittedName>
        <fullName evidence="1">Uncharacterized protein</fullName>
    </submittedName>
</protein>
<proteinExistence type="predicted"/>
<accession>A0ABU6WF96</accession>
<name>A0ABU6WF96_9FABA</name>
<organism evidence="1 2">
    <name type="scientific">Stylosanthes scabra</name>
    <dbReference type="NCBI Taxonomy" id="79078"/>
    <lineage>
        <taxon>Eukaryota</taxon>
        <taxon>Viridiplantae</taxon>
        <taxon>Streptophyta</taxon>
        <taxon>Embryophyta</taxon>
        <taxon>Tracheophyta</taxon>
        <taxon>Spermatophyta</taxon>
        <taxon>Magnoliopsida</taxon>
        <taxon>eudicotyledons</taxon>
        <taxon>Gunneridae</taxon>
        <taxon>Pentapetalae</taxon>
        <taxon>rosids</taxon>
        <taxon>fabids</taxon>
        <taxon>Fabales</taxon>
        <taxon>Fabaceae</taxon>
        <taxon>Papilionoideae</taxon>
        <taxon>50 kb inversion clade</taxon>
        <taxon>dalbergioids sensu lato</taxon>
        <taxon>Dalbergieae</taxon>
        <taxon>Pterocarpus clade</taxon>
        <taxon>Stylosanthes</taxon>
    </lineage>
</organism>
<evidence type="ECO:0000313" key="2">
    <source>
        <dbReference type="Proteomes" id="UP001341840"/>
    </source>
</evidence>
<dbReference type="EMBL" id="JASCZI010181568">
    <property type="protein sequence ID" value="MED6184606.1"/>
    <property type="molecule type" value="Genomic_DNA"/>
</dbReference>
<evidence type="ECO:0000313" key="1">
    <source>
        <dbReference type="EMBL" id="MED6184606.1"/>
    </source>
</evidence>
<comment type="caution">
    <text evidence="1">The sequence shown here is derived from an EMBL/GenBank/DDBJ whole genome shotgun (WGS) entry which is preliminary data.</text>
</comment>
<keyword evidence="2" id="KW-1185">Reference proteome</keyword>
<sequence>MNLDFQNCSDGASVGEETADVFQLGSANWNARDAEGVNVVVNVAGPNRSRQMAGVLSFPGLAFQKHWCFAGLRTYLRLSSVGRFGLHLFRRYVLPTLGYRLRLH</sequence>
<reference evidence="1 2" key="1">
    <citation type="journal article" date="2023" name="Plants (Basel)">
        <title>Bridging the Gap: Combining Genomics and Transcriptomics Approaches to Understand Stylosanthes scabra, an Orphan Legume from the Brazilian Caatinga.</title>
        <authorList>
            <person name="Ferreira-Neto J.R.C."/>
            <person name="da Silva M.D."/>
            <person name="Binneck E."/>
            <person name="de Melo N.F."/>
            <person name="da Silva R.H."/>
            <person name="de Melo A.L.T.M."/>
            <person name="Pandolfi V."/>
            <person name="Bustamante F.O."/>
            <person name="Brasileiro-Vidal A.C."/>
            <person name="Benko-Iseppon A.M."/>
        </authorList>
    </citation>
    <scope>NUCLEOTIDE SEQUENCE [LARGE SCALE GENOMIC DNA]</scope>
    <source>
        <tissue evidence="1">Leaves</tissue>
    </source>
</reference>
<dbReference type="Proteomes" id="UP001341840">
    <property type="component" value="Unassembled WGS sequence"/>
</dbReference>